<dbReference type="PANTHER" id="PTHR45138:SF9">
    <property type="entry name" value="DIGUANYLATE CYCLASE DGCM-RELATED"/>
    <property type="match status" value="1"/>
</dbReference>
<reference evidence="7 8" key="1">
    <citation type="submission" date="2018-07" db="EMBL/GenBank/DDBJ databases">
        <title>Marsedoiliclastica nanhaica gen. nov. sp. nov., a novel marine hydrocarbonoclastic bacterium isolated from an in-situ enriched hydrocarbon-degrading consortium in deep-sea sediment.</title>
        <authorList>
            <person name="Dong C."/>
            <person name="Ma T."/>
            <person name="Liu R."/>
            <person name="Shao Z."/>
        </authorList>
    </citation>
    <scope>NUCLEOTIDE SEQUENCE [LARGE SCALE GENOMIC DNA]</scope>
    <source>
        <strain evidence="8">soil36-7</strain>
    </source>
</reference>
<dbReference type="NCBIfam" id="TIGR00254">
    <property type="entry name" value="GGDEF"/>
    <property type="match status" value="1"/>
</dbReference>
<dbReference type="GO" id="GO:0052621">
    <property type="term" value="F:diguanylate cyclase activity"/>
    <property type="evidence" value="ECO:0007669"/>
    <property type="project" value="UniProtKB-EC"/>
</dbReference>
<dbReference type="EMBL" id="CP031093">
    <property type="protein sequence ID" value="QCF27993.1"/>
    <property type="molecule type" value="Genomic_DNA"/>
</dbReference>
<evidence type="ECO:0000256" key="5">
    <source>
        <dbReference type="SAM" id="Phobius"/>
    </source>
</evidence>
<dbReference type="Pfam" id="PF00990">
    <property type="entry name" value="GGDEF"/>
    <property type="match status" value="1"/>
</dbReference>
<dbReference type="EC" id="2.7.7.65" evidence="2"/>
<dbReference type="Gene3D" id="3.30.70.270">
    <property type="match status" value="1"/>
</dbReference>
<evidence type="ECO:0000313" key="8">
    <source>
        <dbReference type="Proteomes" id="UP000298049"/>
    </source>
</evidence>
<keyword evidence="8" id="KW-1185">Reference proteome</keyword>
<evidence type="ECO:0000313" key="7">
    <source>
        <dbReference type="EMBL" id="QCF27993.1"/>
    </source>
</evidence>
<dbReference type="OrthoDB" id="9813903at2"/>
<accession>A0A4P7XM61</accession>
<evidence type="ECO:0000256" key="3">
    <source>
        <dbReference type="ARBA" id="ARBA00034247"/>
    </source>
</evidence>
<dbReference type="KEGG" id="hmi:soil367_16010"/>
<dbReference type="CDD" id="cd01949">
    <property type="entry name" value="GGDEF"/>
    <property type="match status" value="1"/>
</dbReference>
<dbReference type="InterPro" id="IPR043128">
    <property type="entry name" value="Rev_trsase/Diguanyl_cyclase"/>
</dbReference>
<name>A0A4P7XM61_9ALTE</name>
<dbReference type="AlphaFoldDB" id="A0A4P7XM61"/>
<dbReference type="PANTHER" id="PTHR45138">
    <property type="entry name" value="REGULATORY COMPONENTS OF SENSORY TRANSDUCTION SYSTEM"/>
    <property type="match status" value="1"/>
</dbReference>
<feature type="transmembrane region" description="Helical" evidence="5">
    <location>
        <begin position="21"/>
        <end position="45"/>
    </location>
</feature>
<dbReference type="Proteomes" id="UP000298049">
    <property type="component" value="Chromosome"/>
</dbReference>
<feature type="region of interest" description="Disordered" evidence="4">
    <location>
        <begin position="348"/>
        <end position="374"/>
    </location>
</feature>
<feature type="domain" description="GGDEF" evidence="6">
    <location>
        <begin position="224"/>
        <end position="356"/>
    </location>
</feature>
<dbReference type="InterPro" id="IPR000160">
    <property type="entry name" value="GGDEF_dom"/>
</dbReference>
<feature type="transmembrane region" description="Helical" evidence="5">
    <location>
        <begin position="51"/>
        <end position="68"/>
    </location>
</feature>
<gene>
    <name evidence="7" type="ORF">soil367_16010</name>
</gene>
<feature type="transmembrane region" description="Helical" evidence="5">
    <location>
        <begin position="80"/>
        <end position="98"/>
    </location>
</feature>
<keyword evidence="5" id="KW-0812">Transmembrane</keyword>
<dbReference type="InterPro" id="IPR029787">
    <property type="entry name" value="Nucleotide_cyclase"/>
</dbReference>
<dbReference type="SMART" id="SM00267">
    <property type="entry name" value="GGDEF"/>
    <property type="match status" value="1"/>
</dbReference>
<dbReference type="FunFam" id="3.30.70.270:FF:000001">
    <property type="entry name" value="Diguanylate cyclase domain protein"/>
    <property type="match status" value="1"/>
</dbReference>
<comment type="cofactor">
    <cofactor evidence="1">
        <name>Mg(2+)</name>
        <dbReference type="ChEBI" id="CHEBI:18420"/>
    </cofactor>
</comment>
<keyword evidence="5" id="KW-1133">Transmembrane helix</keyword>
<organism evidence="7 8">
    <name type="scientific">Hydrocarboniclastica marina</name>
    <dbReference type="NCBI Taxonomy" id="2259620"/>
    <lineage>
        <taxon>Bacteria</taxon>
        <taxon>Pseudomonadati</taxon>
        <taxon>Pseudomonadota</taxon>
        <taxon>Gammaproteobacteria</taxon>
        <taxon>Alteromonadales</taxon>
        <taxon>Alteromonadaceae</taxon>
        <taxon>Hydrocarboniclastica</taxon>
    </lineage>
</organism>
<evidence type="ECO:0000259" key="6">
    <source>
        <dbReference type="PROSITE" id="PS50887"/>
    </source>
</evidence>
<dbReference type="SUPFAM" id="SSF55073">
    <property type="entry name" value="Nucleotide cyclase"/>
    <property type="match status" value="1"/>
</dbReference>
<evidence type="ECO:0000256" key="2">
    <source>
        <dbReference type="ARBA" id="ARBA00012528"/>
    </source>
</evidence>
<evidence type="ECO:0000256" key="1">
    <source>
        <dbReference type="ARBA" id="ARBA00001946"/>
    </source>
</evidence>
<dbReference type="InterPro" id="IPR050469">
    <property type="entry name" value="Diguanylate_Cyclase"/>
</dbReference>
<protein>
    <recommendedName>
        <fullName evidence="2">diguanylate cyclase</fullName>
        <ecNumber evidence="2">2.7.7.65</ecNumber>
    </recommendedName>
</protein>
<feature type="transmembrane region" description="Helical" evidence="5">
    <location>
        <begin position="113"/>
        <end position="138"/>
    </location>
</feature>
<feature type="transmembrane region" description="Helical" evidence="5">
    <location>
        <begin position="158"/>
        <end position="175"/>
    </location>
</feature>
<evidence type="ECO:0000256" key="4">
    <source>
        <dbReference type="SAM" id="MobiDB-lite"/>
    </source>
</evidence>
<keyword evidence="5" id="KW-0472">Membrane</keyword>
<proteinExistence type="predicted"/>
<sequence length="374" mass="41924">MLLNSSPERLQPFVDEETQRIARVTLWVSAAAFILLIAIGARAWLAGHGTYGQTLMLLAIPMGINLIDFSFNRNSFRSRCVVLSTVAVLFCVLVATGGENNTGPLWLYVFPPLVFYLTGPLAGCLLALVCLGMTVVIFRFPELPLVTADYSVDFQLRFLLTLLFETVFCFVLDFSRRQTRTQLLEVARLFEYAARTDELTKLANRREMRAQLTKELARHERNEHPFSVVLIDVDFFKRINDQFGHEAGDQVLVEFAELLESLCRKADVASRWGGEEFLVLLPDTSLLQALILAERLRASTEAKTFVYGDRSFSITISAGVCSVAQHNTLESLLNQADHNLYEAKSQGRNRIFPRVKPSQPQPDGTAPNPGDSET</sequence>
<comment type="catalytic activity">
    <reaction evidence="3">
        <text>2 GTP = 3',3'-c-di-GMP + 2 diphosphate</text>
        <dbReference type="Rhea" id="RHEA:24898"/>
        <dbReference type="ChEBI" id="CHEBI:33019"/>
        <dbReference type="ChEBI" id="CHEBI:37565"/>
        <dbReference type="ChEBI" id="CHEBI:58805"/>
        <dbReference type="EC" id="2.7.7.65"/>
    </reaction>
</comment>
<dbReference type="PROSITE" id="PS50887">
    <property type="entry name" value="GGDEF"/>
    <property type="match status" value="1"/>
</dbReference>